<protein>
    <submittedName>
        <fullName evidence="2">Uncharacterized protein</fullName>
    </submittedName>
</protein>
<evidence type="ECO:0000313" key="2">
    <source>
        <dbReference type="EMBL" id="ABM31248.1"/>
    </source>
</evidence>
<dbReference type="KEGG" id="aav:Aave_0644"/>
<feature type="region of interest" description="Disordered" evidence="1">
    <location>
        <begin position="301"/>
        <end position="326"/>
    </location>
</feature>
<evidence type="ECO:0000256" key="1">
    <source>
        <dbReference type="SAM" id="MobiDB-lite"/>
    </source>
</evidence>
<proteinExistence type="predicted"/>
<dbReference type="STRING" id="397945.Aave_0644"/>
<dbReference type="Proteomes" id="UP000002596">
    <property type="component" value="Chromosome"/>
</dbReference>
<feature type="compositionally biased region" description="Low complexity" evidence="1">
    <location>
        <begin position="317"/>
        <end position="326"/>
    </location>
</feature>
<accession>A1TJW0</accession>
<dbReference type="OrthoDB" id="8811859at2"/>
<gene>
    <name evidence="2" type="ordered locus">Aave_0644</name>
</gene>
<dbReference type="HOGENOM" id="CLU_857774_0_0_4"/>
<dbReference type="EMBL" id="CP000512">
    <property type="protein sequence ID" value="ABM31248.1"/>
    <property type="molecule type" value="Genomic_DNA"/>
</dbReference>
<feature type="compositionally biased region" description="Gly residues" evidence="1">
    <location>
        <begin position="11"/>
        <end position="20"/>
    </location>
</feature>
<name>A1TJW0_PARC0</name>
<dbReference type="AlphaFoldDB" id="A1TJW0"/>
<sequence>MEDVVDMALGAPGGAPGAGSWGVAEGGERSEGYSPGSPGRPVAEDPMESAIAQLRLAWSLKDPDVTADRWIASAEWPFRAMALALEARRRVLWGRLSALGAARMQAQGEALGTVLALARRLPRGMAPTRGAGLGGAPEQGAPRLEDLAGVVGRATDLRSYGWQALSPGAMVAWALGHGAGALGTAAENPTVAWLSGGPVPVANAQGPCLVLGGVIDAVVLRALRASAEGRVDEALGIARMHSAPLQDAAEQVECAAAVLEAIDLRVQEITWLLGRLDARLGPAAHRAGIVLALREARQARSVVPQGRGSGPGPQDTGAATAKAAGPALAGPAPELLPGERAVLEMLTTLGGALYRTATVPLLDDLGRLTRQSGETVARMRRWLLMTPEG</sequence>
<evidence type="ECO:0000313" key="3">
    <source>
        <dbReference type="Proteomes" id="UP000002596"/>
    </source>
</evidence>
<organism evidence="2 3">
    <name type="scientific">Paracidovorax citrulli (strain AAC00-1)</name>
    <name type="common">Acidovorax citrulli</name>
    <dbReference type="NCBI Taxonomy" id="397945"/>
    <lineage>
        <taxon>Bacteria</taxon>
        <taxon>Pseudomonadati</taxon>
        <taxon>Pseudomonadota</taxon>
        <taxon>Betaproteobacteria</taxon>
        <taxon>Burkholderiales</taxon>
        <taxon>Comamonadaceae</taxon>
        <taxon>Paracidovorax</taxon>
    </lineage>
</organism>
<feature type="region of interest" description="Disordered" evidence="1">
    <location>
        <begin position="9"/>
        <end position="44"/>
    </location>
</feature>
<reference evidence="2" key="1">
    <citation type="submission" date="2006-12" db="EMBL/GenBank/DDBJ databases">
        <title>Complete sequence of Acidovorax avenae subsp. citrulli AAC00-1.</title>
        <authorList>
            <consortium name="US DOE Joint Genome Institute"/>
            <person name="Copeland A."/>
            <person name="Lucas S."/>
            <person name="Lapidus A."/>
            <person name="Barry K."/>
            <person name="Detter J.C."/>
            <person name="Glavina del Rio T."/>
            <person name="Dalin E."/>
            <person name="Tice H."/>
            <person name="Pitluck S."/>
            <person name="Kiss H."/>
            <person name="Brettin T."/>
            <person name="Bruce D."/>
            <person name="Han C."/>
            <person name="Tapia R."/>
            <person name="Gilna P."/>
            <person name="Schmutz J."/>
            <person name="Larimer F."/>
            <person name="Land M."/>
            <person name="Hauser L."/>
            <person name="Kyrpides N."/>
            <person name="Kim E."/>
            <person name="Stahl D."/>
            <person name="Richardson P."/>
        </authorList>
    </citation>
    <scope>NUCLEOTIDE SEQUENCE</scope>
    <source>
        <strain evidence="2">AAC00-1</strain>
    </source>
</reference>